<dbReference type="PROSITE" id="PS51257">
    <property type="entry name" value="PROKAR_LIPOPROTEIN"/>
    <property type="match status" value="1"/>
</dbReference>
<dbReference type="AlphaFoldDB" id="A0A8J7WV05"/>
<dbReference type="Proteomes" id="UP000677913">
    <property type="component" value="Unassembled WGS sequence"/>
</dbReference>
<keyword evidence="3" id="KW-1185">Reference proteome</keyword>
<evidence type="ECO:0000256" key="1">
    <source>
        <dbReference type="SAM" id="SignalP"/>
    </source>
</evidence>
<evidence type="ECO:0000313" key="2">
    <source>
        <dbReference type="EMBL" id="MBS2966437.1"/>
    </source>
</evidence>
<name>A0A8J7WV05_9ACTN</name>
<evidence type="ECO:0000313" key="3">
    <source>
        <dbReference type="Proteomes" id="UP000677913"/>
    </source>
</evidence>
<accession>A0A8J7WV05</accession>
<proteinExistence type="predicted"/>
<feature type="signal peptide" evidence="1">
    <location>
        <begin position="1"/>
        <end position="29"/>
    </location>
</feature>
<gene>
    <name evidence="2" type="ORF">KGA66_25575</name>
</gene>
<organism evidence="2 3">
    <name type="scientific">Actinocrinis puniceicyclus</name>
    <dbReference type="NCBI Taxonomy" id="977794"/>
    <lineage>
        <taxon>Bacteria</taxon>
        <taxon>Bacillati</taxon>
        <taxon>Actinomycetota</taxon>
        <taxon>Actinomycetes</taxon>
        <taxon>Catenulisporales</taxon>
        <taxon>Actinospicaceae</taxon>
        <taxon>Actinocrinis</taxon>
    </lineage>
</organism>
<feature type="chain" id="PRO_5039171627" evidence="1">
    <location>
        <begin position="30"/>
        <end position="82"/>
    </location>
</feature>
<sequence length="82" mass="8163">MHSDSRPSPGVKAAALGLTLAALAVTATACSSSSPSSGSSSASSAPSGTYTVWDPYPQFDNSSAWVQLLDKCGTAAGVSVKR</sequence>
<comment type="caution">
    <text evidence="2">The sequence shown here is derived from an EMBL/GenBank/DDBJ whole genome shotgun (WGS) entry which is preliminary data.</text>
</comment>
<protein>
    <submittedName>
        <fullName evidence="2">Uncharacterized protein</fullName>
    </submittedName>
</protein>
<feature type="non-terminal residue" evidence="2">
    <location>
        <position position="82"/>
    </location>
</feature>
<keyword evidence="1" id="KW-0732">Signal</keyword>
<dbReference type="EMBL" id="JAGSXH010000150">
    <property type="protein sequence ID" value="MBS2966437.1"/>
    <property type="molecule type" value="Genomic_DNA"/>
</dbReference>
<reference evidence="2" key="1">
    <citation type="submission" date="2021-04" db="EMBL/GenBank/DDBJ databases">
        <title>Genome based classification of Actinospica acidithermotolerans sp. nov., an actinobacterium isolated from an Indonesian hot spring.</title>
        <authorList>
            <person name="Kusuma A.B."/>
            <person name="Putra K.E."/>
            <person name="Nafisah S."/>
            <person name="Loh J."/>
            <person name="Nouioui I."/>
            <person name="Goodfellow M."/>
        </authorList>
    </citation>
    <scope>NUCLEOTIDE SEQUENCE</scope>
    <source>
        <strain evidence="2">DSM 45618</strain>
    </source>
</reference>